<evidence type="ECO:0008006" key="3">
    <source>
        <dbReference type="Google" id="ProtNLM"/>
    </source>
</evidence>
<keyword evidence="2" id="KW-1185">Reference proteome</keyword>
<sequence>MAHNRTRAQKDEERKLVLATKLSFYKAWHFSAFCPRCYDYRKVEIRPLLAHRSPTETVAETISKLRCHKHHMAPDRITLEGKCLHIYLKGLY</sequence>
<evidence type="ECO:0000313" key="2">
    <source>
        <dbReference type="Proteomes" id="UP000319478"/>
    </source>
</evidence>
<accession>A0ABQ0SGW8</accession>
<reference evidence="1 2" key="1">
    <citation type="submission" date="2019-06" db="EMBL/GenBank/DDBJ databases">
        <title>Whole genome shotgun sequence of Komagataeibacter hansenii NBRC 14820.</title>
        <authorList>
            <person name="Hosoyama A."/>
            <person name="Uohara A."/>
            <person name="Ohji S."/>
            <person name="Ichikawa N."/>
        </authorList>
    </citation>
    <scope>NUCLEOTIDE SEQUENCE [LARGE SCALE GENOMIC DNA]</scope>
    <source>
        <strain evidence="1 2">NBRC 14820</strain>
    </source>
</reference>
<name>A0ABQ0SGW8_NOVHA</name>
<comment type="caution">
    <text evidence="1">The sequence shown here is derived from an EMBL/GenBank/DDBJ whole genome shotgun (WGS) entry which is preliminary data.</text>
</comment>
<organism evidence="1 2">
    <name type="scientific">Novacetimonas hansenii</name>
    <name type="common">Komagataeibacter hansenii</name>
    <dbReference type="NCBI Taxonomy" id="436"/>
    <lineage>
        <taxon>Bacteria</taxon>
        <taxon>Pseudomonadati</taxon>
        <taxon>Pseudomonadota</taxon>
        <taxon>Alphaproteobacteria</taxon>
        <taxon>Acetobacterales</taxon>
        <taxon>Acetobacteraceae</taxon>
        <taxon>Novacetimonas</taxon>
    </lineage>
</organism>
<evidence type="ECO:0000313" key="1">
    <source>
        <dbReference type="EMBL" id="GEC64582.1"/>
    </source>
</evidence>
<gene>
    <name evidence="1" type="ORF">GHA01_24310</name>
</gene>
<dbReference type="EMBL" id="BJNN01000127">
    <property type="protein sequence ID" value="GEC64582.1"/>
    <property type="molecule type" value="Genomic_DNA"/>
</dbReference>
<proteinExistence type="predicted"/>
<dbReference type="Proteomes" id="UP000319478">
    <property type="component" value="Unassembled WGS sequence"/>
</dbReference>
<protein>
    <recommendedName>
        <fullName evidence="3">Transposase</fullName>
    </recommendedName>
</protein>